<organism evidence="5 6">
    <name type="scientific">Polluticaenibacter yanchengensis</name>
    <dbReference type="NCBI Taxonomy" id="3014562"/>
    <lineage>
        <taxon>Bacteria</taxon>
        <taxon>Pseudomonadati</taxon>
        <taxon>Bacteroidota</taxon>
        <taxon>Chitinophagia</taxon>
        <taxon>Chitinophagales</taxon>
        <taxon>Chitinophagaceae</taxon>
        <taxon>Polluticaenibacter</taxon>
    </lineage>
</organism>
<dbReference type="PANTHER" id="PTHR43708:SF5">
    <property type="entry name" value="CONSERVED EXPRESSED OXIDOREDUCTASE (EUROFUNG)-RELATED"/>
    <property type="match status" value="1"/>
</dbReference>
<evidence type="ECO:0000259" key="4">
    <source>
        <dbReference type="Pfam" id="PF02894"/>
    </source>
</evidence>
<evidence type="ECO:0000313" key="5">
    <source>
        <dbReference type="EMBL" id="MDA3615763.1"/>
    </source>
</evidence>
<dbReference type="InterPro" id="IPR036291">
    <property type="entry name" value="NAD(P)-bd_dom_sf"/>
</dbReference>
<dbReference type="InterPro" id="IPR051317">
    <property type="entry name" value="Gfo/Idh/MocA_oxidoreduct"/>
</dbReference>
<dbReference type="Gene3D" id="3.40.50.720">
    <property type="entry name" value="NAD(P)-binding Rossmann-like Domain"/>
    <property type="match status" value="1"/>
</dbReference>
<dbReference type="Gene3D" id="3.30.360.10">
    <property type="entry name" value="Dihydrodipicolinate Reductase, domain 2"/>
    <property type="match status" value="1"/>
</dbReference>
<dbReference type="InterPro" id="IPR000683">
    <property type="entry name" value="Gfo/Idh/MocA-like_OxRdtase_N"/>
</dbReference>
<dbReference type="Proteomes" id="UP001210231">
    <property type="component" value="Unassembled WGS sequence"/>
</dbReference>
<gene>
    <name evidence="5" type="ORF">O3P16_13170</name>
</gene>
<evidence type="ECO:0000256" key="1">
    <source>
        <dbReference type="ARBA" id="ARBA00010928"/>
    </source>
</evidence>
<sequence>MSTKIINAAICSFGLSGRVFHAPFLHYHPGFRFYAVWERSAKKAQEIYSDVLSYNTYEAMLADETIELVVVNTPNYTHYEYTLKALEAGKHVLVEKPFTTTVEEAEHLVKLAGEKQLKLAVYHNRRYDSDYKTVRKVLEEGLLGNIAEAEIHFDRFTETLSVKAHKETPGPGTGNVYDLGSHIIDQALQLFGWPDAVYADISKIRSISRVDDYFEIILYYPASRVRLHSSMVCKVPLPGYTLQGSKGTFIKPKTNLQEEALQEGKIPVGDHWGVEPEKDWGTITYLQNDTWVQEKLPSLQGNYMALFSGLHQYITTGEPVTVTGEDGLKVIKIIEAAYKSSNSGTKIKLK</sequence>
<dbReference type="InterPro" id="IPR004104">
    <property type="entry name" value="Gfo/Idh/MocA-like_OxRdtase_C"/>
</dbReference>
<evidence type="ECO:0000259" key="3">
    <source>
        <dbReference type="Pfam" id="PF01408"/>
    </source>
</evidence>
<dbReference type="RefSeq" id="WP_407032091.1">
    <property type="nucleotide sequence ID" value="NZ_JAQGEF010000016.1"/>
</dbReference>
<evidence type="ECO:0000256" key="2">
    <source>
        <dbReference type="ARBA" id="ARBA00023002"/>
    </source>
</evidence>
<name>A0ABT4UNK9_9BACT</name>
<proteinExistence type="inferred from homology"/>
<feature type="domain" description="Gfo/Idh/MocA-like oxidoreductase N-terminal" evidence="3">
    <location>
        <begin position="6"/>
        <end position="123"/>
    </location>
</feature>
<feature type="domain" description="Gfo/Idh/MocA-like oxidoreductase C-terminal" evidence="4">
    <location>
        <begin position="135"/>
        <end position="349"/>
    </location>
</feature>
<comment type="similarity">
    <text evidence="1">Belongs to the Gfo/Idh/MocA family.</text>
</comment>
<protein>
    <submittedName>
        <fullName evidence="5">Gfo/Idh/MocA family oxidoreductase</fullName>
    </submittedName>
</protein>
<evidence type="ECO:0000313" key="6">
    <source>
        <dbReference type="Proteomes" id="UP001210231"/>
    </source>
</evidence>
<reference evidence="5 6" key="1">
    <citation type="submission" date="2022-12" db="EMBL/GenBank/DDBJ databases">
        <title>Chitinophagaceae gen. sp. nov., a new member of the family Chitinophagaceae, isolated from soil in a chemical factory.</title>
        <authorList>
            <person name="Ke Z."/>
        </authorList>
    </citation>
    <scope>NUCLEOTIDE SEQUENCE [LARGE SCALE GENOMIC DNA]</scope>
    <source>
        <strain evidence="5 6">LY-5</strain>
    </source>
</reference>
<comment type="caution">
    <text evidence="5">The sequence shown here is derived from an EMBL/GenBank/DDBJ whole genome shotgun (WGS) entry which is preliminary data.</text>
</comment>
<accession>A0ABT4UNK9</accession>
<dbReference type="PANTHER" id="PTHR43708">
    <property type="entry name" value="CONSERVED EXPRESSED OXIDOREDUCTASE (EUROFUNG)"/>
    <property type="match status" value="1"/>
</dbReference>
<dbReference type="SUPFAM" id="SSF51735">
    <property type="entry name" value="NAD(P)-binding Rossmann-fold domains"/>
    <property type="match status" value="1"/>
</dbReference>
<dbReference type="Pfam" id="PF01408">
    <property type="entry name" value="GFO_IDH_MocA"/>
    <property type="match status" value="1"/>
</dbReference>
<dbReference type="EMBL" id="JAQGEF010000016">
    <property type="protein sequence ID" value="MDA3615763.1"/>
    <property type="molecule type" value="Genomic_DNA"/>
</dbReference>
<dbReference type="Pfam" id="PF02894">
    <property type="entry name" value="GFO_IDH_MocA_C"/>
    <property type="match status" value="1"/>
</dbReference>
<keyword evidence="6" id="KW-1185">Reference proteome</keyword>
<keyword evidence="2" id="KW-0560">Oxidoreductase</keyword>